<dbReference type="Proteomes" id="UP000092256">
    <property type="component" value="Unassembled WGS sequence"/>
</dbReference>
<evidence type="ECO:0000313" key="3">
    <source>
        <dbReference type="Proteomes" id="UP000092256"/>
    </source>
</evidence>
<dbReference type="OrthoDB" id="343240at2"/>
<evidence type="ECO:0000256" key="1">
    <source>
        <dbReference type="SAM" id="SignalP"/>
    </source>
</evidence>
<name>A0A1A6XR20_STEMA</name>
<accession>A0A1A6XR20</accession>
<dbReference type="Pfam" id="PF14903">
    <property type="entry name" value="WG_beta_rep"/>
    <property type="match status" value="1"/>
</dbReference>
<comment type="caution">
    <text evidence="2">The sequence shown here is derived from an EMBL/GenBank/DDBJ whole genome shotgun (WGS) entry which is preliminary data.</text>
</comment>
<proteinExistence type="predicted"/>
<dbReference type="AlphaFoldDB" id="A0A1A6XR20"/>
<sequence length="181" mass="19749">MIRRRACRISASGRLARSLFALAALTGANALAQASSCELLDDEHGLSPLAGCEVVDHRLRIAPGTLRNLGFDGQGLAVVYADQGFHYVDRKGRSLPVLAWDNGPDSPQEGLLRGRVGNRVGYFDLKFRQVVPGTFDFAWPFQDGVAQVCNGCHRGTPDADGHTPMEGGEWFRIDRSGRRVK</sequence>
<evidence type="ECO:0008006" key="4">
    <source>
        <dbReference type="Google" id="ProtNLM"/>
    </source>
</evidence>
<evidence type="ECO:0000313" key="2">
    <source>
        <dbReference type="EMBL" id="OBU65051.1"/>
    </source>
</evidence>
<keyword evidence="1" id="KW-0732">Signal</keyword>
<feature type="chain" id="PRO_5008353432" description="WG repeat-containing protein" evidence="1">
    <location>
        <begin position="24"/>
        <end position="181"/>
    </location>
</feature>
<gene>
    <name evidence="2" type="ORF">A9K58_15575</name>
</gene>
<protein>
    <recommendedName>
        <fullName evidence="4">WG repeat-containing protein</fullName>
    </recommendedName>
</protein>
<dbReference type="EMBL" id="LYVJ01000012">
    <property type="protein sequence ID" value="OBU65051.1"/>
    <property type="molecule type" value="Genomic_DNA"/>
</dbReference>
<dbReference type="InterPro" id="IPR032774">
    <property type="entry name" value="WG_beta_rep"/>
</dbReference>
<dbReference type="RefSeq" id="WP_065200206.1">
    <property type="nucleotide sequence ID" value="NZ_LYVJ01000012.1"/>
</dbReference>
<feature type="signal peptide" evidence="1">
    <location>
        <begin position="1"/>
        <end position="23"/>
    </location>
</feature>
<organism evidence="2 3">
    <name type="scientific">Stenotrophomonas maltophilia</name>
    <name type="common">Pseudomonas maltophilia</name>
    <name type="synonym">Xanthomonas maltophilia</name>
    <dbReference type="NCBI Taxonomy" id="40324"/>
    <lineage>
        <taxon>Bacteria</taxon>
        <taxon>Pseudomonadati</taxon>
        <taxon>Pseudomonadota</taxon>
        <taxon>Gammaproteobacteria</taxon>
        <taxon>Lysobacterales</taxon>
        <taxon>Lysobacteraceae</taxon>
        <taxon>Stenotrophomonas</taxon>
        <taxon>Stenotrophomonas maltophilia group</taxon>
    </lineage>
</organism>
<reference evidence="2 3" key="1">
    <citation type="submission" date="2016-05" db="EMBL/GenBank/DDBJ databases">
        <title>Draft Genome Sequences of Stenotrophomonas maltophilia Strains Sm32COP, Sm41DVV, Sm46PAILV, SmF3, SmF22, SmSOFb1 and SmCVFa1, Isolated from Different Manures, in France.</title>
        <authorList>
            <person name="Nazaret S."/>
            <person name="Bodilis J."/>
        </authorList>
    </citation>
    <scope>NUCLEOTIDE SEQUENCE [LARGE SCALE GENOMIC DNA]</scope>
    <source>
        <strain evidence="2 3">Sm46PAILV</strain>
    </source>
</reference>